<protein>
    <submittedName>
        <fullName evidence="2">Uncharacterized protein</fullName>
    </submittedName>
</protein>
<gene>
    <name evidence="2" type="ORF">GGX14DRAFT_482411</name>
</gene>
<reference evidence="2" key="1">
    <citation type="submission" date="2023-03" db="EMBL/GenBank/DDBJ databases">
        <title>Massive genome expansion in bonnet fungi (Mycena s.s.) driven by repeated elements and novel gene families across ecological guilds.</title>
        <authorList>
            <consortium name="Lawrence Berkeley National Laboratory"/>
            <person name="Harder C.B."/>
            <person name="Miyauchi S."/>
            <person name="Viragh M."/>
            <person name="Kuo A."/>
            <person name="Thoen E."/>
            <person name="Andreopoulos B."/>
            <person name="Lu D."/>
            <person name="Skrede I."/>
            <person name="Drula E."/>
            <person name="Henrissat B."/>
            <person name="Morin E."/>
            <person name="Kohler A."/>
            <person name="Barry K."/>
            <person name="LaButti K."/>
            <person name="Morin E."/>
            <person name="Salamov A."/>
            <person name="Lipzen A."/>
            <person name="Mereny Z."/>
            <person name="Hegedus B."/>
            <person name="Baldrian P."/>
            <person name="Stursova M."/>
            <person name="Weitz H."/>
            <person name="Taylor A."/>
            <person name="Grigoriev I.V."/>
            <person name="Nagy L.G."/>
            <person name="Martin F."/>
            <person name="Kauserud H."/>
        </authorList>
    </citation>
    <scope>NUCLEOTIDE SEQUENCE</scope>
    <source>
        <strain evidence="2">9144</strain>
    </source>
</reference>
<evidence type="ECO:0000256" key="1">
    <source>
        <dbReference type="SAM" id="MobiDB-lite"/>
    </source>
</evidence>
<proteinExistence type="predicted"/>
<evidence type="ECO:0000313" key="3">
    <source>
        <dbReference type="Proteomes" id="UP001219525"/>
    </source>
</evidence>
<comment type="caution">
    <text evidence="2">The sequence shown here is derived from an EMBL/GenBank/DDBJ whole genome shotgun (WGS) entry which is preliminary data.</text>
</comment>
<keyword evidence="3" id="KW-1185">Reference proteome</keyword>
<name>A0AAD6UPB5_9AGAR</name>
<organism evidence="2 3">
    <name type="scientific">Mycena pura</name>
    <dbReference type="NCBI Taxonomy" id="153505"/>
    <lineage>
        <taxon>Eukaryota</taxon>
        <taxon>Fungi</taxon>
        <taxon>Dikarya</taxon>
        <taxon>Basidiomycota</taxon>
        <taxon>Agaricomycotina</taxon>
        <taxon>Agaricomycetes</taxon>
        <taxon>Agaricomycetidae</taxon>
        <taxon>Agaricales</taxon>
        <taxon>Marasmiineae</taxon>
        <taxon>Mycenaceae</taxon>
        <taxon>Mycena</taxon>
    </lineage>
</organism>
<sequence length="104" mass="11047">MFSRTVLRPLQSNSRRLAAASYTTAPRGQAASHTTDSYAKEVDSTPAADPTVHRVDPSSENVQKPHEPPSGRYSETGVDAGVKNAQGKQEQKAGQKAPTSGNRA</sequence>
<dbReference type="Proteomes" id="UP001219525">
    <property type="component" value="Unassembled WGS sequence"/>
</dbReference>
<feature type="region of interest" description="Disordered" evidence="1">
    <location>
        <begin position="1"/>
        <end position="104"/>
    </location>
</feature>
<dbReference type="AlphaFoldDB" id="A0AAD6UPB5"/>
<dbReference type="EMBL" id="JARJCW010000142">
    <property type="protein sequence ID" value="KAJ7190805.1"/>
    <property type="molecule type" value="Genomic_DNA"/>
</dbReference>
<accession>A0AAD6UPB5</accession>
<feature type="compositionally biased region" description="Polar residues" evidence="1">
    <location>
        <begin position="10"/>
        <end position="37"/>
    </location>
</feature>
<feature type="compositionally biased region" description="Low complexity" evidence="1">
    <location>
        <begin position="83"/>
        <end position="97"/>
    </location>
</feature>
<evidence type="ECO:0000313" key="2">
    <source>
        <dbReference type="EMBL" id="KAJ7190805.1"/>
    </source>
</evidence>
<feature type="compositionally biased region" description="Basic and acidic residues" evidence="1">
    <location>
        <begin position="51"/>
        <end position="69"/>
    </location>
</feature>